<accession>A0A2S9IAM4</accession>
<feature type="region of interest" description="Disordered" evidence="1">
    <location>
        <begin position="88"/>
        <end position="117"/>
    </location>
</feature>
<reference evidence="3 4" key="1">
    <citation type="submission" date="2017-10" db="EMBL/GenBank/DDBJ databases">
        <title>Draft genome of two endophytic bacteria isolated from 'guarana' Paullinia cupana (Mart.) Ducke.</title>
        <authorList>
            <person name="Siqueira K.A."/>
            <person name="Liotti R.G."/>
            <person name="Mendes T.A."/>
            <person name="Soares M.A."/>
        </authorList>
    </citation>
    <scope>NUCLEOTIDE SEQUENCE [LARGE SCALE GENOMIC DNA]</scope>
    <source>
        <strain evidence="3 4">342</strain>
    </source>
</reference>
<dbReference type="InterPro" id="IPR024289">
    <property type="entry name" value="DUF3828"/>
</dbReference>
<feature type="domain" description="DUF3828" evidence="2">
    <location>
        <begin position="41"/>
        <end position="162"/>
    </location>
</feature>
<dbReference type="RefSeq" id="WP_105593559.1">
    <property type="nucleotide sequence ID" value="NZ_PDET01000009.1"/>
</dbReference>
<comment type="caution">
    <text evidence="3">The sequence shown here is derived from an EMBL/GenBank/DDBJ whole genome shotgun (WGS) entry which is preliminary data.</text>
</comment>
<dbReference type="EMBL" id="PDET01000009">
    <property type="protein sequence ID" value="PRD14839.1"/>
    <property type="molecule type" value="Genomic_DNA"/>
</dbReference>
<dbReference type="Pfam" id="PF12883">
    <property type="entry name" value="DUF3828"/>
    <property type="match status" value="1"/>
</dbReference>
<feature type="compositionally biased region" description="Polar residues" evidence="1">
    <location>
        <begin position="100"/>
        <end position="117"/>
    </location>
</feature>
<sequence>MKYQVFAAVIPLTILLSACTTVEPAYKDIGSRDAPCISGGPDQVAQQFYDMRLEQPSFGVPDKQQLAKYRPWLSGPLYDDLLKASREKSPKTPLRGDLFSSRSAGATSASVNDSSTIPNTDARNIALRVNLSHTGKPEVLWQDEILMAREGTCWTVDDIRYLGPVPHITGGSLRQRFEE</sequence>
<evidence type="ECO:0000313" key="3">
    <source>
        <dbReference type="EMBL" id="PRD14839.1"/>
    </source>
</evidence>
<protein>
    <submittedName>
        <fullName evidence="3">Lipoprotein</fullName>
    </submittedName>
</protein>
<dbReference type="PROSITE" id="PS51257">
    <property type="entry name" value="PROKAR_LIPOPROTEIN"/>
    <property type="match status" value="1"/>
</dbReference>
<dbReference type="Proteomes" id="UP000239181">
    <property type="component" value="Unassembled WGS sequence"/>
</dbReference>
<organism evidence="3 4">
    <name type="scientific">Pantoea coffeiphila</name>
    <dbReference type="NCBI Taxonomy" id="1465635"/>
    <lineage>
        <taxon>Bacteria</taxon>
        <taxon>Pseudomonadati</taxon>
        <taxon>Pseudomonadota</taxon>
        <taxon>Gammaproteobacteria</taxon>
        <taxon>Enterobacterales</taxon>
        <taxon>Erwiniaceae</taxon>
        <taxon>Pantoea</taxon>
    </lineage>
</organism>
<name>A0A2S9IAM4_9GAMM</name>
<dbReference type="NCBIfam" id="NF007824">
    <property type="entry name" value="PRK10533.1"/>
    <property type="match status" value="1"/>
</dbReference>
<dbReference type="AlphaFoldDB" id="A0A2S9IAM4"/>
<evidence type="ECO:0000259" key="2">
    <source>
        <dbReference type="Pfam" id="PF12883"/>
    </source>
</evidence>
<evidence type="ECO:0000256" key="1">
    <source>
        <dbReference type="SAM" id="MobiDB-lite"/>
    </source>
</evidence>
<dbReference type="OrthoDB" id="6076941at2"/>
<evidence type="ECO:0000313" key="4">
    <source>
        <dbReference type="Proteomes" id="UP000239181"/>
    </source>
</evidence>
<keyword evidence="3" id="KW-0449">Lipoprotein</keyword>
<proteinExistence type="predicted"/>
<gene>
    <name evidence="3" type="ORF">CQW29_14680</name>
</gene>
<keyword evidence="4" id="KW-1185">Reference proteome</keyword>